<sequence length="109" mass="12732">MYLFIRDALLERIRQKKEVIGKLRCQAWSHFGSVVSSYFTFLRWIVFVNVIITFIIVAFVVLPEALADAAGDGGRRNRTESRKEIPMGERIHADELAVVWHYDLPYKYI</sequence>
<name>A0A1I7W9G5_HETBA</name>
<keyword evidence="1" id="KW-1133">Transmembrane helix</keyword>
<proteinExistence type="predicted"/>
<keyword evidence="1" id="KW-0472">Membrane</keyword>
<dbReference type="PANTHER" id="PTHR23302">
    <property type="entry name" value="TRANSMEMBRANE CHANNEL-RELATED"/>
    <property type="match status" value="1"/>
</dbReference>
<feature type="transmembrane region" description="Helical" evidence="1">
    <location>
        <begin position="41"/>
        <end position="62"/>
    </location>
</feature>
<accession>A0A1I7W9G5</accession>
<dbReference type="InterPro" id="IPR038900">
    <property type="entry name" value="TMC"/>
</dbReference>
<dbReference type="PANTHER" id="PTHR23302:SF40">
    <property type="entry name" value="TRANSMEMBRANE CHANNEL-LIKE PROTEIN"/>
    <property type="match status" value="1"/>
</dbReference>
<dbReference type="Proteomes" id="UP000095283">
    <property type="component" value="Unplaced"/>
</dbReference>
<evidence type="ECO:0000313" key="3">
    <source>
        <dbReference type="WBParaSite" id="Hba_01309"/>
    </source>
</evidence>
<dbReference type="AlphaFoldDB" id="A0A1I7W9G5"/>
<dbReference type="WBParaSite" id="Hba_01309">
    <property type="protein sequence ID" value="Hba_01309"/>
    <property type="gene ID" value="Hba_01309"/>
</dbReference>
<reference evidence="3" key="1">
    <citation type="submission" date="2016-11" db="UniProtKB">
        <authorList>
            <consortium name="WormBaseParasite"/>
        </authorList>
    </citation>
    <scope>IDENTIFICATION</scope>
</reference>
<protein>
    <submittedName>
        <fullName evidence="3">Transmembrane protein</fullName>
    </submittedName>
</protein>
<evidence type="ECO:0000313" key="2">
    <source>
        <dbReference type="Proteomes" id="UP000095283"/>
    </source>
</evidence>
<keyword evidence="2" id="KW-1185">Reference proteome</keyword>
<dbReference type="GO" id="GO:0005886">
    <property type="term" value="C:plasma membrane"/>
    <property type="evidence" value="ECO:0007669"/>
    <property type="project" value="InterPro"/>
</dbReference>
<keyword evidence="1" id="KW-0812">Transmembrane</keyword>
<evidence type="ECO:0000256" key="1">
    <source>
        <dbReference type="SAM" id="Phobius"/>
    </source>
</evidence>
<dbReference type="GO" id="GO:0008381">
    <property type="term" value="F:mechanosensitive monoatomic ion channel activity"/>
    <property type="evidence" value="ECO:0007669"/>
    <property type="project" value="TreeGrafter"/>
</dbReference>
<organism evidence="2 3">
    <name type="scientific">Heterorhabditis bacteriophora</name>
    <name type="common">Entomopathogenic nematode worm</name>
    <dbReference type="NCBI Taxonomy" id="37862"/>
    <lineage>
        <taxon>Eukaryota</taxon>
        <taxon>Metazoa</taxon>
        <taxon>Ecdysozoa</taxon>
        <taxon>Nematoda</taxon>
        <taxon>Chromadorea</taxon>
        <taxon>Rhabditida</taxon>
        <taxon>Rhabditina</taxon>
        <taxon>Rhabditomorpha</taxon>
        <taxon>Strongyloidea</taxon>
        <taxon>Heterorhabditidae</taxon>
        <taxon>Heterorhabditis</taxon>
    </lineage>
</organism>